<dbReference type="GO" id="GO:0016705">
    <property type="term" value="F:oxidoreductase activity, acting on paired donors, with incorporation or reduction of molecular oxygen"/>
    <property type="evidence" value="ECO:0007669"/>
    <property type="project" value="InterPro"/>
</dbReference>
<dbReference type="InterPro" id="IPR002403">
    <property type="entry name" value="Cyt_P450_E_grp-IV"/>
</dbReference>
<keyword evidence="7" id="KW-1185">Reference proteome</keyword>
<evidence type="ECO:0000256" key="4">
    <source>
        <dbReference type="SAM" id="SignalP"/>
    </source>
</evidence>
<dbReference type="InterPro" id="IPR001128">
    <property type="entry name" value="Cyt_P450"/>
</dbReference>
<dbReference type="Proteomes" id="UP000028999">
    <property type="component" value="Unassembled WGS sequence"/>
</dbReference>
<keyword evidence="2" id="KW-0479">Metal-binding</keyword>
<name>A0A078GPY5_BRANA</name>
<evidence type="ECO:0000313" key="7">
    <source>
        <dbReference type="Proteomes" id="UP000028999"/>
    </source>
</evidence>
<dbReference type="PRINTS" id="PR00385">
    <property type="entry name" value="P450"/>
</dbReference>
<dbReference type="PANTHER" id="PTHR47950">
    <property type="entry name" value="CYTOCHROME P450, FAMILY 76, SUBFAMILY C, POLYPEPTIDE 5-RELATED"/>
    <property type="match status" value="1"/>
</dbReference>
<reference evidence="6 7" key="1">
    <citation type="journal article" date="2014" name="Science">
        <title>Plant genetics. Early allopolyploid evolution in the post-Neolithic Brassica napus oilseed genome.</title>
        <authorList>
            <person name="Chalhoub B."/>
            <person name="Denoeud F."/>
            <person name="Liu S."/>
            <person name="Parkin I.A."/>
            <person name="Tang H."/>
            <person name="Wang X."/>
            <person name="Chiquet J."/>
            <person name="Belcram H."/>
            <person name="Tong C."/>
            <person name="Samans B."/>
            <person name="Correa M."/>
            <person name="Da Silva C."/>
            <person name="Just J."/>
            <person name="Falentin C."/>
            <person name="Koh C.S."/>
            <person name="Le Clainche I."/>
            <person name="Bernard M."/>
            <person name="Bento P."/>
            <person name="Noel B."/>
            <person name="Labadie K."/>
            <person name="Alberti A."/>
            <person name="Charles M."/>
            <person name="Arnaud D."/>
            <person name="Guo H."/>
            <person name="Daviaud C."/>
            <person name="Alamery S."/>
            <person name="Jabbari K."/>
            <person name="Zhao M."/>
            <person name="Edger P.P."/>
            <person name="Chelaifa H."/>
            <person name="Tack D."/>
            <person name="Lassalle G."/>
            <person name="Mestiri I."/>
            <person name="Schnel N."/>
            <person name="Le Paslier M.C."/>
            <person name="Fan G."/>
            <person name="Renault V."/>
            <person name="Bayer P.E."/>
            <person name="Golicz A.A."/>
            <person name="Manoli S."/>
            <person name="Lee T.H."/>
            <person name="Thi V.H."/>
            <person name="Chalabi S."/>
            <person name="Hu Q."/>
            <person name="Fan C."/>
            <person name="Tollenaere R."/>
            <person name="Lu Y."/>
            <person name="Battail C."/>
            <person name="Shen J."/>
            <person name="Sidebottom C.H."/>
            <person name="Wang X."/>
            <person name="Canaguier A."/>
            <person name="Chauveau A."/>
            <person name="Berard A."/>
            <person name="Deniot G."/>
            <person name="Guan M."/>
            <person name="Liu Z."/>
            <person name="Sun F."/>
            <person name="Lim Y.P."/>
            <person name="Lyons E."/>
            <person name="Town C.D."/>
            <person name="Bancroft I."/>
            <person name="Wang X."/>
            <person name="Meng J."/>
            <person name="Ma J."/>
            <person name="Pires J.C."/>
            <person name="King G.J."/>
            <person name="Brunel D."/>
            <person name="Delourme R."/>
            <person name="Renard M."/>
            <person name="Aury J.M."/>
            <person name="Adams K.L."/>
            <person name="Batley J."/>
            <person name="Snowdon R.J."/>
            <person name="Tost J."/>
            <person name="Edwards D."/>
            <person name="Zhou Y."/>
            <person name="Hua W."/>
            <person name="Sharpe A.G."/>
            <person name="Paterson A.H."/>
            <person name="Guan C."/>
            <person name="Wincker P."/>
        </authorList>
    </citation>
    <scope>NUCLEOTIDE SEQUENCE [LARGE SCALE GENOMIC DNA]</scope>
    <source>
        <strain evidence="7">cv. Darmor-bzh</strain>
    </source>
</reference>
<proteinExistence type="inferred from homology"/>
<dbReference type="GO" id="GO:0005506">
    <property type="term" value="F:iron ion binding"/>
    <property type="evidence" value="ECO:0007669"/>
    <property type="project" value="InterPro"/>
</dbReference>
<dbReference type="AlphaFoldDB" id="A0A078GPY5"/>
<dbReference type="SUPFAM" id="SSF48264">
    <property type="entry name" value="Cytochrome P450"/>
    <property type="match status" value="1"/>
</dbReference>
<keyword evidence="3" id="KW-0408">Iron</keyword>
<dbReference type="GO" id="GO:0020037">
    <property type="term" value="F:heme binding"/>
    <property type="evidence" value="ECO:0007669"/>
    <property type="project" value="InterPro"/>
</dbReference>
<sequence>MQIVSENLLLPFCFILPLIVTSPEAAREVLKTHDQTLSGRDAPNSIRSINHDKVSVGWLHPSSARWRLLRKLMVTHLFSPQRIEASKALRMKKVQELVKFMDESSKREDAVHIGMEAAGSPDLANFFPFLRFLDLQDASNSDFLDALLDETELDNNDIEHLLLDMFTAGTETSSSTLEWAMSELLTNPKTLAKAQAEIEHMIGQNGLVQEPDISEMPYLQAVVKETFRLHPTVPLLLPRKAETDVEIFGYLVPKDAQVLVNVLRMGHRTRP</sequence>
<accession>A0A078GPY5</accession>
<dbReference type="Proteomes" id="UP001295469">
    <property type="component" value="Chromosome C04"/>
</dbReference>
<evidence type="ECO:0000313" key="6">
    <source>
        <dbReference type="EMBL" id="CDY27376.1"/>
    </source>
</evidence>
<feature type="chain" id="PRO_5040560566" evidence="4">
    <location>
        <begin position="26"/>
        <end position="271"/>
    </location>
</feature>
<protein>
    <submittedName>
        <fullName evidence="5">(rape) hypothetical protein</fullName>
    </submittedName>
    <submittedName>
        <fullName evidence="6">BnaC04g50290D protein</fullName>
    </submittedName>
</protein>
<dbReference type="PaxDb" id="3708-A0A078GPY5"/>
<dbReference type="Pfam" id="PF00067">
    <property type="entry name" value="p450"/>
    <property type="match status" value="2"/>
</dbReference>
<dbReference type="PRINTS" id="PR00465">
    <property type="entry name" value="EP450IV"/>
</dbReference>
<feature type="signal peptide" evidence="4">
    <location>
        <begin position="1"/>
        <end position="25"/>
    </location>
</feature>
<keyword evidence="4" id="KW-0732">Signal</keyword>
<reference evidence="5" key="3">
    <citation type="submission" date="2021-01" db="EMBL/GenBank/DDBJ databases">
        <authorList>
            <consortium name="Genoscope - CEA"/>
            <person name="William W."/>
        </authorList>
    </citation>
    <scope>NUCLEOTIDE SEQUENCE</scope>
</reference>
<evidence type="ECO:0000256" key="2">
    <source>
        <dbReference type="ARBA" id="ARBA00022723"/>
    </source>
</evidence>
<dbReference type="Gene3D" id="1.10.630.10">
    <property type="entry name" value="Cytochrome P450"/>
    <property type="match status" value="2"/>
</dbReference>
<evidence type="ECO:0000256" key="3">
    <source>
        <dbReference type="ARBA" id="ARBA00023004"/>
    </source>
</evidence>
<dbReference type="STRING" id="3708.A0A078GPY5"/>
<dbReference type="EMBL" id="HG994368">
    <property type="protein sequence ID" value="CAF1873386.1"/>
    <property type="molecule type" value="Genomic_DNA"/>
</dbReference>
<comment type="similarity">
    <text evidence="1">Belongs to the cytochrome P450 family.</text>
</comment>
<dbReference type="GO" id="GO:0004497">
    <property type="term" value="F:monooxygenase activity"/>
    <property type="evidence" value="ECO:0007669"/>
    <property type="project" value="InterPro"/>
</dbReference>
<gene>
    <name evidence="6" type="primary">BnaC04g50290D</name>
    <name evidence="5" type="ORF">DARMORV10_C04P71670.1</name>
    <name evidence="6" type="ORF">GSBRNA2T00037318001</name>
</gene>
<evidence type="ECO:0000256" key="1">
    <source>
        <dbReference type="ARBA" id="ARBA00010617"/>
    </source>
</evidence>
<reference evidence="6" key="2">
    <citation type="submission" date="2014-06" db="EMBL/GenBank/DDBJ databases">
        <authorList>
            <person name="Genoscope - CEA"/>
        </authorList>
    </citation>
    <scope>NUCLEOTIDE SEQUENCE</scope>
</reference>
<dbReference type="Gramene" id="CDY27376">
    <property type="protein sequence ID" value="CDY27376"/>
    <property type="gene ID" value="GSBRNA2T00037318001"/>
</dbReference>
<dbReference type="OMA" id="GHINTVV"/>
<dbReference type="InterPro" id="IPR036396">
    <property type="entry name" value="Cyt_P450_sf"/>
</dbReference>
<dbReference type="PANTHER" id="PTHR47950:SF22">
    <property type="entry name" value="CYTOCHROME P450 76C1-RELATED"/>
    <property type="match status" value="1"/>
</dbReference>
<dbReference type="EMBL" id="LK032203">
    <property type="protein sequence ID" value="CDY27376.1"/>
    <property type="molecule type" value="Genomic_DNA"/>
</dbReference>
<organism evidence="6 7">
    <name type="scientific">Brassica napus</name>
    <name type="common">Rape</name>
    <dbReference type="NCBI Taxonomy" id="3708"/>
    <lineage>
        <taxon>Eukaryota</taxon>
        <taxon>Viridiplantae</taxon>
        <taxon>Streptophyta</taxon>
        <taxon>Embryophyta</taxon>
        <taxon>Tracheophyta</taxon>
        <taxon>Spermatophyta</taxon>
        <taxon>Magnoliopsida</taxon>
        <taxon>eudicotyledons</taxon>
        <taxon>Gunneridae</taxon>
        <taxon>Pentapetalae</taxon>
        <taxon>rosids</taxon>
        <taxon>malvids</taxon>
        <taxon>Brassicales</taxon>
        <taxon>Brassicaceae</taxon>
        <taxon>Brassiceae</taxon>
        <taxon>Brassica</taxon>
    </lineage>
</organism>
<dbReference type="ExpressionAtlas" id="A0A078GPY5">
    <property type="expression patterns" value="baseline"/>
</dbReference>
<evidence type="ECO:0000313" key="5">
    <source>
        <dbReference type="EMBL" id="CAF1873386.1"/>
    </source>
</evidence>